<dbReference type="PROSITE" id="PS50928">
    <property type="entry name" value="ABC_TM1"/>
    <property type="match status" value="1"/>
</dbReference>
<comment type="subcellular location">
    <subcellularLocation>
        <location evidence="1 7">Cell membrane</location>
        <topology evidence="1 7">Multi-pass membrane protein</topology>
    </subcellularLocation>
</comment>
<keyword evidence="3" id="KW-1003">Cell membrane</keyword>
<evidence type="ECO:0000256" key="3">
    <source>
        <dbReference type="ARBA" id="ARBA00022475"/>
    </source>
</evidence>
<comment type="similarity">
    <text evidence="7">Belongs to the binding-protein-dependent transport system permease family.</text>
</comment>
<evidence type="ECO:0000256" key="1">
    <source>
        <dbReference type="ARBA" id="ARBA00004651"/>
    </source>
</evidence>
<feature type="transmembrane region" description="Helical" evidence="7">
    <location>
        <begin position="178"/>
        <end position="203"/>
    </location>
</feature>
<dbReference type="InterPro" id="IPR000515">
    <property type="entry name" value="MetI-like"/>
</dbReference>
<keyword evidence="5 7" id="KW-1133">Transmembrane helix</keyword>
<dbReference type="Proteomes" id="UP000295124">
    <property type="component" value="Unassembled WGS sequence"/>
</dbReference>
<keyword evidence="6 7" id="KW-0472">Membrane</keyword>
<protein>
    <submittedName>
        <fullName evidence="9">Carbohydrate ABC transporter permease</fullName>
    </submittedName>
</protein>
<name>A0A4R4ZSD3_9ACTN</name>
<feature type="transmembrane region" description="Helical" evidence="7">
    <location>
        <begin position="237"/>
        <end position="258"/>
    </location>
</feature>
<feature type="transmembrane region" description="Helical" evidence="7">
    <location>
        <begin position="71"/>
        <end position="92"/>
    </location>
</feature>
<feature type="transmembrane region" description="Helical" evidence="7">
    <location>
        <begin position="135"/>
        <end position="157"/>
    </location>
</feature>
<evidence type="ECO:0000256" key="6">
    <source>
        <dbReference type="ARBA" id="ARBA00023136"/>
    </source>
</evidence>
<feature type="transmembrane region" description="Helical" evidence="7">
    <location>
        <begin position="104"/>
        <end position="129"/>
    </location>
</feature>
<keyword evidence="10" id="KW-1185">Reference proteome</keyword>
<feature type="domain" description="ABC transmembrane type-1" evidence="8">
    <location>
        <begin position="67"/>
        <end position="258"/>
    </location>
</feature>
<dbReference type="GO" id="GO:0055085">
    <property type="term" value="P:transmembrane transport"/>
    <property type="evidence" value="ECO:0007669"/>
    <property type="project" value="InterPro"/>
</dbReference>
<reference evidence="9 10" key="1">
    <citation type="submission" date="2019-03" db="EMBL/GenBank/DDBJ databases">
        <title>Draft genome sequences of novel Actinobacteria.</title>
        <authorList>
            <person name="Sahin N."/>
            <person name="Ay H."/>
            <person name="Saygin H."/>
        </authorList>
    </citation>
    <scope>NUCLEOTIDE SEQUENCE [LARGE SCALE GENOMIC DNA]</scope>
    <source>
        <strain evidence="9 10">JCM 13523</strain>
    </source>
</reference>
<dbReference type="PANTHER" id="PTHR43744:SF12">
    <property type="entry name" value="ABC TRANSPORTER PERMEASE PROTEIN MG189-RELATED"/>
    <property type="match status" value="1"/>
</dbReference>
<dbReference type="SUPFAM" id="SSF161098">
    <property type="entry name" value="MetI-like"/>
    <property type="match status" value="1"/>
</dbReference>
<dbReference type="CDD" id="cd06261">
    <property type="entry name" value="TM_PBP2"/>
    <property type="match status" value="1"/>
</dbReference>
<evidence type="ECO:0000256" key="5">
    <source>
        <dbReference type="ARBA" id="ARBA00022989"/>
    </source>
</evidence>
<evidence type="ECO:0000256" key="4">
    <source>
        <dbReference type="ARBA" id="ARBA00022692"/>
    </source>
</evidence>
<organism evidence="9 10">
    <name type="scientific">Kribbella antibiotica</name>
    <dbReference type="NCBI Taxonomy" id="190195"/>
    <lineage>
        <taxon>Bacteria</taxon>
        <taxon>Bacillati</taxon>
        <taxon>Actinomycetota</taxon>
        <taxon>Actinomycetes</taxon>
        <taxon>Propionibacteriales</taxon>
        <taxon>Kribbellaceae</taxon>
        <taxon>Kribbella</taxon>
    </lineage>
</organism>
<keyword evidence="4 7" id="KW-0812">Transmembrane</keyword>
<accession>A0A4R4ZSD3</accession>
<keyword evidence="2 7" id="KW-0813">Transport</keyword>
<dbReference type="OrthoDB" id="61122at2"/>
<dbReference type="RefSeq" id="WP_132166541.1">
    <property type="nucleotide sequence ID" value="NZ_SMKX01000016.1"/>
</dbReference>
<evidence type="ECO:0000256" key="2">
    <source>
        <dbReference type="ARBA" id="ARBA00022448"/>
    </source>
</evidence>
<dbReference type="AlphaFoldDB" id="A0A4R4ZSD3"/>
<dbReference type="Gene3D" id="1.10.3720.10">
    <property type="entry name" value="MetI-like"/>
    <property type="match status" value="1"/>
</dbReference>
<dbReference type="GO" id="GO:0005886">
    <property type="term" value="C:plasma membrane"/>
    <property type="evidence" value="ECO:0007669"/>
    <property type="project" value="UniProtKB-SubCell"/>
</dbReference>
<dbReference type="Pfam" id="PF00528">
    <property type="entry name" value="BPD_transp_1"/>
    <property type="match status" value="1"/>
</dbReference>
<proteinExistence type="inferred from homology"/>
<gene>
    <name evidence="9" type="ORF">E1263_08000</name>
</gene>
<evidence type="ECO:0000259" key="8">
    <source>
        <dbReference type="PROSITE" id="PS50928"/>
    </source>
</evidence>
<dbReference type="InterPro" id="IPR035906">
    <property type="entry name" value="MetI-like_sf"/>
</dbReference>
<evidence type="ECO:0000256" key="7">
    <source>
        <dbReference type="RuleBase" id="RU363032"/>
    </source>
</evidence>
<dbReference type="EMBL" id="SMKX01000016">
    <property type="protein sequence ID" value="TDD61290.1"/>
    <property type="molecule type" value="Genomic_DNA"/>
</dbReference>
<comment type="caution">
    <text evidence="9">The sequence shown here is derived from an EMBL/GenBank/DDBJ whole genome shotgun (WGS) entry which is preliminary data.</text>
</comment>
<dbReference type="PANTHER" id="PTHR43744">
    <property type="entry name" value="ABC TRANSPORTER PERMEASE PROTEIN MG189-RELATED-RELATED"/>
    <property type="match status" value="1"/>
</dbReference>
<feature type="transmembrane region" description="Helical" evidence="7">
    <location>
        <begin position="12"/>
        <end position="34"/>
    </location>
</feature>
<sequence length="273" mass="30212">MNAKLHWVATHCVAIAIAAAFIMPLIFIGLTAVMPDEQALTPDLWPKSWEWGNLATVFRTAPLSRWLLNTVIYAVLATIFTLVSAVPTAYALARYKLRGTNIAFLLVVAMMLLPPQVLVVPMYLIWASLGLTGSIWPLVIPLLLGDAFSIFLLRQFLLTIPEDYADAARIDGCGELRVLLRVVLPMMKPALAAVGLFTFFYAWNDYYGPLIYLSEMPDQWTLSIGLASFKSVHSVQWNLTMAATVIVMAPLIILFFFAQKAFIEGVTLTGVKG</sequence>
<evidence type="ECO:0000313" key="10">
    <source>
        <dbReference type="Proteomes" id="UP000295124"/>
    </source>
</evidence>
<evidence type="ECO:0000313" key="9">
    <source>
        <dbReference type="EMBL" id="TDD61290.1"/>
    </source>
</evidence>